<comment type="caution">
    <text evidence="2">The sequence shown here is derived from an EMBL/GenBank/DDBJ whole genome shotgun (WGS) entry which is preliminary data.</text>
</comment>
<accession>A0A8H9HLF9</accession>
<dbReference type="Proteomes" id="UP000037395">
    <property type="component" value="Unassembled WGS sequence"/>
</dbReference>
<evidence type="ECO:0000313" key="3">
    <source>
        <dbReference type="Proteomes" id="UP000037395"/>
    </source>
</evidence>
<dbReference type="KEGG" id="kau:B6264_01245"/>
<evidence type="ECO:0000313" key="2">
    <source>
        <dbReference type="EMBL" id="OEV38690.1"/>
    </source>
</evidence>
<dbReference type="EMBL" id="BMUB01000005">
    <property type="protein sequence ID" value="GGU74438.1"/>
    <property type="molecule type" value="Genomic_DNA"/>
</dbReference>
<reference evidence="1" key="1">
    <citation type="journal article" date="2014" name="Int. J. Syst. Evol. Microbiol.">
        <title>Complete genome sequence of Corynebacterium casei LMG S-19264T (=DSM 44701T), isolated from a smear-ripened cheese.</title>
        <authorList>
            <consortium name="US DOE Joint Genome Institute (JGI-PGF)"/>
            <person name="Walter F."/>
            <person name="Albersmeier A."/>
            <person name="Kalinowski J."/>
            <person name="Ruckert C."/>
        </authorList>
    </citation>
    <scope>NUCLEOTIDE SEQUENCE</scope>
    <source>
        <strain evidence="1">JCM 4434</strain>
    </source>
</reference>
<reference evidence="2" key="3">
    <citation type="submission" date="2016-08" db="EMBL/GenBank/DDBJ databases">
        <title>Sequencing, Assembly and Comparative Genomics of S. aureofaciens ATCC 10762.</title>
        <authorList>
            <person name="Gradnigo J.S."/>
            <person name="Johnson N."/>
            <person name="Somerville G.A."/>
        </authorList>
    </citation>
    <scope>NUCLEOTIDE SEQUENCE [LARGE SCALE GENOMIC DNA]</scope>
    <source>
        <strain evidence="2">ATCC 10762</strain>
    </source>
</reference>
<accession>A0A1E7NDB4</accession>
<dbReference type="Proteomes" id="UP000610124">
    <property type="component" value="Unassembled WGS sequence"/>
</dbReference>
<reference evidence="1" key="5">
    <citation type="submission" date="2020-09" db="EMBL/GenBank/DDBJ databases">
        <authorList>
            <person name="Sun Q."/>
            <person name="Ohkuma M."/>
        </authorList>
    </citation>
    <scope>NUCLEOTIDE SEQUENCE</scope>
    <source>
        <strain evidence="1">JCM 4434</strain>
    </source>
</reference>
<reference evidence="3" key="4">
    <citation type="submission" date="2016-08" db="EMBL/GenBank/DDBJ databases">
        <title>Sequencing, assembly and comparative genomics of S. aureofaciens ATCC 10762.</title>
        <authorList>
            <person name="Gradnigo J.S."/>
            <person name="Johnson N."/>
            <person name="Somerville G.A."/>
        </authorList>
    </citation>
    <scope>NUCLEOTIDE SEQUENCE [LARGE SCALE GENOMIC DNA]</scope>
    <source>
        <strain evidence="3">ATCC 10762 / DSM 40127 / CCM 3239 / JCM 4008 / LMG 5968 / NBRC 12843 / NCIMB 8234 / A-377</strain>
    </source>
</reference>
<protein>
    <submittedName>
        <fullName evidence="2">Uncharacterized protein</fullName>
    </submittedName>
</protein>
<sequence>MALMGACSAASATEQWAGRQPSQHLMCKGTMRDEYFLRCPDLTQAATAVSAELFARAACGR</sequence>
<organism evidence="2 3">
    <name type="scientific">Kitasatospora aureofaciens</name>
    <name type="common">Streptomyces aureofaciens</name>
    <dbReference type="NCBI Taxonomy" id="1894"/>
    <lineage>
        <taxon>Bacteria</taxon>
        <taxon>Bacillati</taxon>
        <taxon>Actinomycetota</taxon>
        <taxon>Actinomycetes</taxon>
        <taxon>Kitasatosporales</taxon>
        <taxon>Streptomycetaceae</taxon>
        <taxon>Kitasatospora</taxon>
    </lineage>
</organism>
<dbReference type="AlphaFoldDB" id="A0A1E7NDB4"/>
<evidence type="ECO:0000313" key="1">
    <source>
        <dbReference type="EMBL" id="GGU74438.1"/>
    </source>
</evidence>
<name>A0A1E7NDB4_KITAU</name>
<keyword evidence="3" id="KW-1185">Reference proteome</keyword>
<proteinExistence type="predicted"/>
<dbReference type="EMBL" id="JPRF03000013">
    <property type="protein sequence ID" value="OEV38690.1"/>
    <property type="molecule type" value="Genomic_DNA"/>
</dbReference>
<gene>
    <name evidence="1" type="ORF">GCM10010502_27780</name>
    <name evidence="2" type="ORF">HS99_0020830</name>
</gene>
<reference evidence="2 3" key="2">
    <citation type="submission" date="2014-07" db="EMBL/GenBank/DDBJ databases">
        <authorList>
            <person name="Zhang J.E."/>
            <person name="Yang H."/>
            <person name="Guo J."/>
            <person name="Deng Z."/>
            <person name="Luo H."/>
            <person name="Luo M."/>
            <person name="Zhao B."/>
        </authorList>
    </citation>
    <scope>NUCLEOTIDE SEQUENCE [LARGE SCALE GENOMIC DNA]</scope>
    <source>
        <strain evidence="2">ATCC 10762</strain>
        <strain evidence="3">ATCC 10762 / DSM 40127 / CCM 3239 / JCM 4008 / LMG 5968 / NBRC 12843 / NCIMB 8234 / A-377</strain>
    </source>
</reference>